<comment type="caution">
    <text evidence="2">The sequence shown here is derived from an EMBL/GenBank/DDBJ whole genome shotgun (WGS) entry which is preliminary data.</text>
</comment>
<dbReference type="Pfam" id="PF07308">
    <property type="entry name" value="DUF1456"/>
    <property type="match status" value="2"/>
</dbReference>
<evidence type="ECO:0000313" key="2">
    <source>
        <dbReference type="EMBL" id="NMP32433.1"/>
    </source>
</evidence>
<feature type="compositionally biased region" description="Basic and acidic residues" evidence="1">
    <location>
        <begin position="197"/>
        <end position="217"/>
    </location>
</feature>
<protein>
    <submittedName>
        <fullName evidence="2">DUF1456 family protein</fullName>
    </submittedName>
</protein>
<dbReference type="Proteomes" id="UP000568664">
    <property type="component" value="Unassembled WGS sequence"/>
</dbReference>
<dbReference type="AlphaFoldDB" id="A0A7Y0Q7I3"/>
<keyword evidence="3" id="KW-1185">Reference proteome</keyword>
<dbReference type="EMBL" id="JABBXH010000004">
    <property type="protein sequence ID" value="NMP32433.1"/>
    <property type="molecule type" value="Genomic_DNA"/>
</dbReference>
<name>A0A7Y0Q7I3_9GAMM</name>
<dbReference type="PANTHER" id="PTHR37805:SF1">
    <property type="entry name" value="CYTOPLASMIC PROTEIN"/>
    <property type="match status" value="1"/>
</dbReference>
<feature type="region of interest" description="Disordered" evidence="1">
    <location>
        <begin position="153"/>
        <end position="217"/>
    </location>
</feature>
<gene>
    <name evidence="2" type="ORF">HII17_12750</name>
</gene>
<proteinExistence type="predicted"/>
<evidence type="ECO:0000313" key="3">
    <source>
        <dbReference type="Proteomes" id="UP000568664"/>
    </source>
</evidence>
<feature type="compositionally biased region" description="Polar residues" evidence="1">
    <location>
        <begin position="156"/>
        <end position="181"/>
    </location>
</feature>
<dbReference type="PANTHER" id="PTHR37805">
    <property type="entry name" value="CYTOPLASMIC PROTEIN-RELATED"/>
    <property type="match status" value="1"/>
</dbReference>
<sequence>MTNNDILRRLRFCFNYSDKKLCDIFALADVGVTIEQITNWLRKDEDKDQVNLSDHVFSAFLNGLIIEKRGKKDGQMPTNEKKLNNNVILTKLKIALTLKAEDIIELLKVANFNIGKSELSAFFRKPDHKHYRECKDQVLRNFLKGIQQKFRPIKENQAQSDAAPTSQVKIKQISNNKTQGARPSKSKLYVNPKAAKSKKETGKTLKLKPEDIWGKQE</sequence>
<organism evidence="2 3">
    <name type="scientific">Thalassotalea algicola</name>
    <dbReference type="NCBI Taxonomy" id="2716224"/>
    <lineage>
        <taxon>Bacteria</taxon>
        <taxon>Pseudomonadati</taxon>
        <taxon>Pseudomonadota</taxon>
        <taxon>Gammaproteobacteria</taxon>
        <taxon>Alteromonadales</taxon>
        <taxon>Colwelliaceae</taxon>
        <taxon>Thalassotalea</taxon>
    </lineage>
</organism>
<accession>A0A7Y0Q7I3</accession>
<dbReference type="InterPro" id="IPR009921">
    <property type="entry name" value="YehS-like"/>
</dbReference>
<dbReference type="RefSeq" id="WP_169075767.1">
    <property type="nucleotide sequence ID" value="NZ_JABBXH010000004.1"/>
</dbReference>
<reference evidence="2 3" key="1">
    <citation type="submission" date="2020-04" db="EMBL/GenBank/DDBJ databases">
        <title>Thalassotalea sp. M1531, isolated from the surface of marine red alga.</title>
        <authorList>
            <person name="Pang L."/>
            <person name="Lu D.-C."/>
        </authorList>
    </citation>
    <scope>NUCLEOTIDE SEQUENCE [LARGE SCALE GENOMIC DNA]</scope>
    <source>
        <strain evidence="2 3">M1531</strain>
    </source>
</reference>
<evidence type="ECO:0000256" key="1">
    <source>
        <dbReference type="SAM" id="MobiDB-lite"/>
    </source>
</evidence>